<accession>A0AAU9FZ73</accession>
<organism evidence="1 2">
    <name type="scientific">Drosophila madeirensis</name>
    <name type="common">Fruit fly</name>
    <dbReference type="NCBI Taxonomy" id="30013"/>
    <lineage>
        <taxon>Eukaryota</taxon>
        <taxon>Metazoa</taxon>
        <taxon>Ecdysozoa</taxon>
        <taxon>Arthropoda</taxon>
        <taxon>Hexapoda</taxon>
        <taxon>Insecta</taxon>
        <taxon>Pterygota</taxon>
        <taxon>Neoptera</taxon>
        <taxon>Endopterygota</taxon>
        <taxon>Diptera</taxon>
        <taxon>Brachycera</taxon>
        <taxon>Muscomorpha</taxon>
        <taxon>Ephydroidea</taxon>
        <taxon>Drosophilidae</taxon>
        <taxon>Drosophila</taxon>
        <taxon>Sophophora</taxon>
    </lineage>
</organism>
<evidence type="ECO:0000313" key="1">
    <source>
        <dbReference type="EMBL" id="BFG00930.1"/>
    </source>
</evidence>
<sequence>MFSEMQQGRNELEERRRRTELRISYGNARSAMNMRGSRQTVKIQTPSTDIVMRHRIANPIASLERGLPMYSGYGYHLDRCFHSPSLMQDLDLEMTVGERDRNRFEPIVCEALPKTPSNNRYPIIKKLKSKLKSKLTGNSKNQSKA</sequence>
<dbReference type="Proteomes" id="UP001500889">
    <property type="component" value="Chromosome A"/>
</dbReference>
<protein>
    <submittedName>
        <fullName evidence="1">Uncharacterized protein</fullName>
    </submittedName>
</protein>
<gene>
    <name evidence="1" type="ORF">DMAD_00814</name>
</gene>
<name>A0AAU9FZ73_DROMD</name>
<evidence type="ECO:0000313" key="2">
    <source>
        <dbReference type="Proteomes" id="UP001500889"/>
    </source>
</evidence>
<proteinExistence type="predicted"/>
<dbReference type="AlphaFoldDB" id="A0AAU9FZ73"/>
<reference evidence="1 2" key="1">
    <citation type="submission" date="2024-02" db="EMBL/GenBank/DDBJ databases">
        <title>A chromosome-level genome assembly of Drosophila madeirensis, a fruit fly species endemic to Madeira island.</title>
        <authorList>
            <person name="Tomihara K."/>
            <person name="Llopart A."/>
            <person name="Yamamoto D."/>
        </authorList>
    </citation>
    <scope>NUCLEOTIDE SEQUENCE [LARGE SCALE GENOMIC DNA]</scope>
    <source>
        <strain evidence="1 2">RF1</strain>
    </source>
</reference>
<dbReference type="EMBL" id="AP029266">
    <property type="protein sequence ID" value="BFG00930.1"/>
    <property type="molecule type" value="Genomic_DNA"/>
</dbReference>
<keyword evidence="2" id="KW-1185">Reference proteome</keyword>